<accession>A0A8T2QG94</accession>
<dbReference type="Proteomes" id="UP000825935">
    <property type="component" value="Chromosome 35"/>
</dbReference>
<reference evidence="7" key="1">
    <citation type="submission" date="2021-08" db="EMBL/GenBank/DDBJ databases">
        <title>WGS assembly of Ceratopteris richardii.</title>
        <authorList>
            <person name="Marchant D.B."/>
            <person name="Chen G."/>
            <person name="Jenkins J."/>
            <person name="Shu S."/>
            <person name="Leebens-Mack J."/>
            <person name="Grimwood J."/>
            <person name="Schmutz J."/>
            <person name="Soltis P."/>
            <person name="Soltis D."/>
            <person name="Chen Z.-H."/>
        </authorList>
    </citation>
    <scope>NUCLEOTIDE SEQUENCE</scope>
    <source>
        <strain evidence="7">Whitten #5841</strain>
        <tissue evidence="7">Leaf</tissue>
    </source>
</reference>
<name>A0A8T2QG94_CERRI</name>
<protein>
    <recommendedName>
        <fullName evidence="9">Transmembrane protein 45B</fullName>
    </recommendedName>
</protein>
<dbReference type="PANTHER" id="PTHR47119">
    <property type="entry name" value="PLANT VIRAL-RESPONSE FAMILY PROTEIN"/>
    <property type="match status" value="1"/>
</dbReference>
<feature type="transmembrane region" description="Helical" evidence="6">
    <location>
        <begin position="120"/>
        <end position="139"/>
    </location>
</feature>
<feature type="transmembrane region" description="Helical" evidence="6">
    <location>
        <begin position="233"/>
        <end position="253"/>
    </location>
</feature>
<comment type="similarity">
    <text evidence="2">Belongs to the TMEM45 family.</text>
</comment>
<evidence type="ECO:0000256" key="3">
    <source>
        <dbReference type="ARBA" id="ARBA00022692"/>
    </source>
</evidence>
<keyword evidence="3 6" id="KW-0812">Transmembrane</keyword>
<proteinExistence type="inferred from homology"/>
<gene>
    <name evidence="7" type="ORF">KP509_35G031300</name>
</gene>
<keyword evidence="4 6" id="KW-1133">Transmembrane helix</keyword>
<evidence type="ECO:0000256" key="4">
    <source>
        <dbReference type="ARBA" id="ARBA00022989"/>
    </source>
</evidence>
<feature type="transmembrane region" description="Helical" evidence="6">
    <location>
        <begin position="51"/>
        <end position="70"/>
    </location>
</feature>
<feature type="transmembrane region" description="Helical" evidence="6">
    <location>
        <begin position="184"/>
        <end position="204"/>
    </location>
</feature>
<comment type="caution">
    <text evidence="7">The sequence shown here is derived from an EMBL/GenBank/DDBJ whole genome shotgun (WGS) entry which is preliminary data.</text>
</comment>
<feature type="transmembrane region" description="Helical" evidence="6">
    <location>
        <begin position="12"/>
        <end position="30"/>
    </location>
</feature>
<keyword evidence="5 6" id="KW-0472">Membrane</keyword>
<evidence type="ECO:0000256" key="1">
    <source>
        <dbReference type="ARBA" id="ARBA00004141"/>
    </source>
</evidence>
<keyword evidence="8" id="KW-1185">Reference proteome</keyword>
<sequence length="273" mass="30316">MGSFAGHLLPGTLFLLVGLWHLGNSIVKYVRDPQSFRARVWHAVPGRLKYLELYIITIGSFVDMCLEFFYSTHLRFVVDGSLNPAHMNDFEHAAMLLMFFLFGVSTLVSETTGFLPLPDGAHYIIVAMAFTAEFLLFNFHSTSHAGLEGRYHELLVLLIGLCVVCALLSSVFPESFTIDLASGMMVALQGLWFYQIAFTLYGPWMPAGCHELPDGPSCDSPDFEMRGQSLADVQLSLLVSILVVIVVFFYGLAARICGHRQGSFLLTSGQSKW</sequence>
<dbReference type="PANTHER" id="PTHR47119:SF1">
    <property type="entry name" value="PLANT VIRAL-RESPONSE FAMILY PROTEIN"/>
    <property type="match status" value="1"/>
</dbReference>
<organism evidence="7 8">
    <name type="scientific">Ceratopteris richardii</name>
    <name type="common">Triangle waterfern</name>
    <dbReference type="NCBI Taxonomy" id="49495"/>
    <lineage>
        <taxon>Eukaryota</taxon>
        <taxon>Viridiplantae</taxon>
        <taxon>Streptophyta</taxon>
        <taxon>Embryophyta</taxon>
        <taxon>Tracheophyta</taxon>
        <taxon>Polypodiopsida</taxon>
        <taxon>Polypodiidae</taxon>
        <taxon>Polypodiales</taxon>
        <taxon>Pteridineae</taxon>
        <taxon>Pteridaceae</taxon>
        <taxon>Parkerioideae</taxon>
        <taxon>Ceratopteris</taxon>
    </lineage>
</organism>
<dbReference type="InterPro" id="IPR006904">
    <property type="entry name" value="DUF716"/>
</dbReference>
<feature type="transmembrane region" description="Helical" evidence="6">
    <location>
        <begin position="151"/>
        <end position="172"/>
    </location>
</feature>
<dbReference type="OMA" id="APEWDQK"/>
<evidence type="ECO:0000256" key="5">
    <source>
        <dbReference type="ARBA" id="ARBA00023136"/>
    </source>
</evidence>
<evidence type="ECO:0008006" key="9">
    <source>
        <dbReference type="Google" id="ProtNLM"/>
    </source>
</evidence>
<dbReference type="AlphaFoldDB" id="A0A8T2QG94"/>
<evidence type="ECO:0000256" key="2">
    <source>
        <dbReference type="ARBA" id="ARBA00006948"/>
    </source>
</evidence>
<feature type="transmembrane region" description="Helical" evidence="6">
    <location>
        <begin position="90"/>
        <end position="108"/>
    </location>
</feature>
<evidence type="ECO:0000313" key="8">
    <source>
        <dbReference type="Proteomes" id="UP000825935"/>
    </source>
</evidence>
<evidence type="ECO:0000313" key="7">
    <source>
        <dbReference type="EMBL" id="KAH7282453.1"/>
    </source>
</evidence>
<dbReference type="GO" id="GO:0016020">
    <property type="term" value="C:membrane"/>
    <property type="evidence" value="ECO:0007669"/>
    <property type="project" value="UniProtKB-SubCell"/>
</dbReference>
<evidence type="ECO:0000256" key="6">
    <source>
        <dbReference type="SAM" id="Phobius"/>
    </source>
</evidence>
<dbReference type="Pfam" id="PF04819">
    <property type="entry name" value="DUF716"/>
    <property type="match status" value="1"/>
</dbReference>
<dbReference type="EMBL" id="CM035440">
    <property type="protein sequence ID" value="KAH7282453.1"/>
    <property type="molecule type" value="Genomic_DNA"/>
</dbReference>
<comment type="subcellular location">
    <subcellularLocation>
        <location evidence="1">Membrane</location>
        <topology evidence="1">Multi-pass membrane protein</topology>
    </subcellularLocation>
</comment>
<dbReference type="OrthoDB" id="551896at2759"/>